<accession>A0A2L2U548</accession>
<keyword evidence="1" id="KW-0812">Transmembrane</keyword>
<name>A0A2L2U548_9HYPO</name>
<evidence type="ECO:0008006" key="5">
    <source>
        <dbReference type="Google" id="ProtNLM"/>
    </source>
</evidence>
<dbReference type="OrthoDB" id="3565018at2759"/>
<evidence type="ECO:0000313" key="4">
    <source>
        <dbReference type="Proteomes" id="UP000245910"/>
    </source>
</evidence>
<reference evidence="4" key="1">
    <citation type="submission" date="2014-10" db="EMBL/GenBank/DDBJ databases">
        <authorList>
            <person name="King R."/>
        </authorList>
    </citation>
    <scope>NUCLEOTIDE SEQUENCE [LARGE SCALE GENOMIC DNA]</scope>
    <source>
        <strain evidence="4">A3/5</strain>
    </source>
</reference>
<keyword evidence="2" id="KW-0732">Signal</keyword>
<feature type="transmembrane region" description="Helical" evidence="1">
    <location>
        <begin position="403"/>
        <end position="424"/>
    </location>
</feature>
<dbReference type="PANTHER" id="PTHR35186">
    <property type="entry name" value="ANK_REP_REGION DOMAIN-CONTAINING PROTEIN"/>
    <property type="match status" value="1"/>
</dbReference>
<protein>
    <recommendedName>
        <fullName evidence="5">Protein kinase domain-containing protein</fullName>
    </recommendedName>
</protein>
<evidence type="ECO:0000256" key="1">
    <source>
        <dbReference type="SAM" id="Phobius"/>
    </source>
</evidence>
<dbReference type="AlphaFoldDB" id="A0A2L2U548"/>
<evidence type="ECO:0000256" key="2">
    <source>
        <dbReference type="SAM" id="SignalP"/>
    </source>
</evidence>
<dbReference type="EMBL" id="LN649231">
    <property type="protein sequence ID" value="CEI70495.1"/>
    <property type="molecule type" value="Genomic_DNA"/>
</dbReference>
<keyword evidence="1" id="KW-0472">Membrane</keyword>
<sequence>MSGFEIIGVILGGLPLCIEAAKASKPIYNAIETWWNFDRRFTELVNDIRGELLIFSQNITLLIKRLGISEREQQTLWTSQQFWSHDDINAKIKDHLADSVPHVQELLEQLQGYFSALFAILPIYNNQVILPSPGSSEFEALRRHVSFSHQRHEIFNKIRNINEQLWVIFRNANDIQEINLKNRSQSIQSPADLSFFSNLQRESSVFYKTLKAQLNCSCHLAHTCGISSQWSGSKFDIDSICLSFLAGNSTPIKQFQWKMEAVHRKEIGAPLEAEQRPDKVVLINQLGQEMKQQKRKEDGLKAMKKRSPATLAHQTLSLVTGLTNRKSKNTQPNQTTSSITDICHFIQTPPPLDEQFLGTIEALDHDLHLFLEPIYQMKLLESQTETIDEFLSKTPKLSTRLRIGFSVAVTLLALGASAWVPIAWSRDDIIMKRYHLAQSQDLTFGPYIQHSSLSFTLAETPLQVKYHSEMTVFSLGVLLLELFYRKPLEESPYWAKYCVNGRPNESTELKAALAWNQDLAKDPVLRDGLAEPVRRCLQMSFKSRPDLGSSDFLQDVFGAVIKPLEQFIDDFE</sequence>
<organism evidence="3 4">
    <name type="scientific">Fusarium venenatum</name>
    <dbReference type="NCBI Taxonomy" id="56646"/>
    <lineage>
        <taxon>Eukaryota</taxon>
        <taxon>Fungi</taxon>
        <taxon>Dikarya</taxon>
        <taxon>Ascomycota</taxon>
        <taxon>Pezizomycotina</taxon>
        <taxon>Sordariomycetes</taxon>
        <taxon>Hypocreomycetidae</taxon>
        <taxon>Hypocreales</taxon>
        <taxon>Nectriaceae</taxon>
        <taxon>Fusarium</taxon>
    </lineage>
</organism>
<keyword evidence="4" id="KW-1185">Reference proteome</keyword>
<proteinExistence type="predicted"/>
<feature type="signal peptide" evidence="2">
    <location>
        <begin position="1"/>
        <end position="23"/>
    </location>
</feature>
<evidence type="ECO:0000313" key="3">
    <source>
        <dbReference type="EMBL" id="CEI70495.1"/>
    </source>
</evidence>
<dbReference type="STRING" id="56646.A0A2L2U548"/>
<dbReference type="Proteomes" id="UP000245910">
    <property type="component" value="Chromosome III"/>
</dbReference>
<dbReference type="PANTHER" id="PTHR35186:SF4">
    <property type="entry name" value="PRION-INHIBITION AND PROPAGATION HELO DOMAIN-CONTAINING PROTEIN"/>
    <property type="match status" value="1"/>
</dbReference>
<dbReference type="Gene3D" id="1.10.510.10">
    <property type="entry name" value="Transferase(Phosphotransferase) domain 1"/>
    <property type="match status" value="1"/>
</dbReference>
<feature type="chain" id="PRO_5014954047" description="Protein kinase domain-containing protein" evidence="2">
    <location>
        <begin position="24"/>
        <end position="572"/>
    </location>
</feature>
<keyword evidence="1" id="KW-1133">Transmembrane helix</keyword>